<protein>
    <submittedName>
        <fullName evidence="1">Uncharacterized protein</fullName>
    </submittedName>
</protein>
<proteinExistence type="predicted"/>
<dbReference type="EMBL" id="SNZV01000003">
    <property type="protein sequence ID" value="TDS14954.1"/>
    <property type="molecule type" value="Genomic_DNA"/>
</dbReference>
<comment type="caution">
    <text evidence="1">The sequence shown here is derived from an EMBL/GenBank/DDBJ whole genome shotgun (WGS) entry which is preliminary data.</text>
</comment>
<sequence length="67" mass="7481">MTRFSLGIFEKTEFPILSITGNTVKVTQSILESIKKIVDQQIGIHKTTPQNLARQNLPTLMSVTPLL</sequence>
<accession>A0A4R7D5I4</accession>
<evidence type="ECO:0000313" key="1">
    <source>
        <dbReference type="EMBL" id="TDS14954.1"/>
    </source>
</evidence>
<keyword evidence="2" id="KW-1185">Reference proteome</keyword>
<dbReference type="RefSeq" id="WP_133639966.1">
    <property type="nucleotide sequence ID" value="NZ_SNZV01000003.1"/>
</dbReference>
<reference evidence="1 2" key="1">
    <citation type="submission" date="2019-03" db="EMBL/GenBank/DDBJ databases">
        <title>Genomic Encyclopedia of Type Strains, Phase III (KMG-III): the genomes of soil and plant-associated and newly described type strains.</title>
        <authorList>
            <person name="Whitman W."/>
        </authorList>
    </citation>
    <scope>NUCLEOTIDE SEQUENCE [LARGE SCALE GENOMIC DNA]</scope>
    <source>
        <strain evidence="1 2">CGMCC 1.12801</strain>
    </source>
</reference>
<gene>
    <name evidence="1" type="ORF">B0I21_103456</name>
</gene>
<organism evidence="1 2">
    <name type="scientific">Sphingobacterium paludis</name>
    <dbReference type="NCBI Taxonomy" id="1476465"/>
    <lineage>
        <taxon>Bacteria</taxon>
        <taxon>Pseudomonadati</taxon>
        <taxon>Bacteroidota</taxon>
        <taxon>Sphingobacteriia</taxon>
        <taxon>Sphingobacteriales</taxon>
        <taxon>Sphingobacteriaceae</taxon>
        <taxon>Sphingobacterium</taxon>
    </lineage>
</organism>
<dbReference type="AlphaFoldDB" id="A0A4R7D5I4"/>
<evidence type="ECO:0000313" key="2">
    <source>
        <dbReference type="Proteomes" id="UP000294752"/>
    </source>
</evidence>
<name>A0A4R7D5I4_9SPHI</name>
<dbReference type="Proteomes" id="UP000294752">
    <property type="component" value="Unassembled WGS sequence"/>
</dbReference>